<evidence type="ECO:0000256" key="5">
    <source>
        <dbReference type="ARBA" id="ARBA00023004"/>
    </source>
</evidence>
<dbReference type="GO" id="GO:0020037">
    <property type="term" value="F:heme binding"/>
    <property type="evidence" value="ECO:0007669"/>
    <property type="project" value="InterPro"/>
</dbReference>
<evidence type="ECO:0000256" key="7">
    <source>
        <dbReference type="SAM" id="Phobius"/>
    </source>
</evidence>
<dbReference type="InterPro" id="IPR000971">
    <property type="entry name" value="Globin"/>
</dbReference>
<dbReference type="InterPro" id="IPR012292">
    <property type="entry name" value="Globin/Proto"/>
</dbReference>
<keyword evidence="4" id="KW-0479">Metal-binding</keyword>
<dbReference type="PANTHER" id="PTHR46458">
    <property type="entry name" value="BLR2807 PROTEIN"/>
    <property type="match status" value="1"/>
</dbReference>
<accession>A0A7R9BRX4</accession>
<dbReference type="GO" id="GO:0019825">
    <property type="term" value="F:oxygen binding"/>
    <property type="evidence" value="ECO:0007669"/>
    <property type="project" value="InterPro"/>
</dbReference>
<dbReference type="EMBL" id="CAJPEX010001926">
    <property type="protein sequence ID" value="CAG0920225.1"/>
    <property type="molecule type" value="Genomic_DNA"/>
</dbReference>
<dbReference type="OrthoDB" id="436496at2759"/>
<sequence length="196" mass="22176">MNREDSAVQNQKKEEKVLLWRGGFFIFRFFFLGVIDSNLEGVAIMGSSLSKHQQQALKKSWASVQPRALVMGRSTFVEVLSKYPEYKARFPRLKDVPGDQLQGNKALDIHVILFTQAVRAMVENVEDFELVDEVARRIAYRHVRMGIDETDLDVVTAGFIAKVADGSDDVWHAAAKCLNHNIADYMRRMKTAGDNG</sequence>
<feature type="transmembrane region" description="Helical" evidence="7">
    <location>
        <begin position="18"/>
        <end position="35"/>
    </location>
</feature>
<evidence type="ECO:0000256" key="6">
    <source>
        <dbReference type="RuleBase" id="RU000356"/>
    </source>
</evidence>
<dbReference type="PROSITE" id="PS01033">
    <property type="entry name" value="GLOBIN"/>
    <property type="match status" value="1"/>
</dbReference>
<keyword evidence="7" id="KW-1133">Transmembrane helix</keyword>
<protein>
    <recommendedName>
        <fullName evidence="8">Globin domain-containing protein</fullName>
    </recommendedName>
</protein>
<comment type="similarity">
    <text evidence="6">Belongs to the globin family.</text>
</comment>
<evidence type="ECO:0000256" key="1">
    <source>
        <dbReference type="ARBA" id="ARBA00022448"/>
    </source>
</evidence>
<reference evidence="9" key="1">
    <citation type="submission" date="2020-11" db="EMBL/GenBank/DDBJ databases">
        <authorList>
            <person name="Tran Van P."/>
        </authorList>
    </citation>
    <scope>NUCLEOTIDE SEQUENCE</scope>
</reference>
<dbReference type="AlphaFoldDB" id="A0A7R9BRX4"/>
<name>A0A7R9BRX4_9CRUS</name>
<evidence type="ECO:0000259" key="8">
    <source>
        <dbReference type="PROSITE" id="PS01033"/>
    </source>
</evidence>
<evidence type="ECO:0000256" key="2">
    <source>
        <dbReference type="ARBA" id="ARBA00022617"/>
    </source>
</evidence>
<keyword evidence="7" id="KW-0472">Membrane</keyword>
<dbReference type="InterPro" id="IPR009050">
    <property type="entry name" value="Globin-like_sf"/>
</dbReference>
<keyword evidence="3 6" id="KW-0561">Oxygen transport</keyword>
<dbReference type="InterPro" id="IPR044399">
    <property type="entry name" value="Mb-like_M"/>
</dbReference>
<dbReference type="GO" id="GO:0046872">
    <property type="term" value="F:metal ion binding"/>
    <property type="evidence" value="ECO:0007669"/>
    <property type="project" value="UniProtKB-KW"/>
</dbReference>
<dbReference type="EMBL" id="OA883963">
    <property type="protein sequence ID" value="CAD7280073.1"/>
    <property type="molecule type" value="Genomic_DNA"/>
</dbReference>
<dbReference type="CDD" id="cd01040">
    <property type="entry name" value="Mb-like"/>
    <property type="match status" value="1"/>
</dbReference>
<dbReference type="Gene3D" id="1.10.490.10">
    <property type="entry name" value="Globins"/>
    <property type="match status" value="1"/>
</dbReference>
<keyword evidence="7" id="KW-0812">Transmembrane</keyword>
<evidence type="ECO:0000313" key="10">
    <source>
        <dbReference type="Proteomes" id="UP000678499"/>
    </source>
</evidence>
<dbReference type="SUPFAM" id="SSF46458">
    <property type="entry name" value="Globin-like"/>
    <property type="match status" value="1"/>
</dbReference>
<evidence type="ECO:0000256" key="3">
    <source>
        <dbReference type="ARBA" id="ARBA00022621"/>
    </source>
</evidence>
<gene>
    <name evidence="9" type="ORF">NMOB1V02_LOCUS7737</name>
</gene>
<organism evidence="9">
    <name type="scientific">Notodromas monacha</name>
    <dbReference type="NCBI Taxonomy" id="399045"/>
    <lineage>
        <taxon>Eukaryota</taxon>
        <taxon>Metazoa</taxon>
        <taxon>Ecdysozoa</taxon>
        <taxon>Arthropoda</taxon>
        <taxon>Crustacea</taxon>
        <taxon>Oligostraca</taxon>
        <taxon>Ostracoda</taxon>
        <taxon>Podocopa</taxon>
        <taxon>Podocopida</taxon>
        <taxon>Cypridocopina</taxon>
        <taxon>Cypridoidea</taxon>
        <taxon>Cyprididae</taxon>
        <taxon>Notodromas</taxon>
    </lineage>
</organism>
<dbReference type="GO" id="GO:0005344">
    <property type="term" value="F:oxygen carrier activity"/>
    <property type="evidence" value="ECO:0007669"/>
    <property type="project" value="UniProtKB-KW"/>
</dbReference>
<dbReference type="InterPro" id="IPR050532">
    <property type="entry name" value="Globin-like_OT"/>
</dbReference>
<keyword evidence="10" id="KW-1185">Reference proteome</keyword>
<proteinExistence type="inferred from homology"/>
<keyword evidence="1 6" id="KW-0813">Transport</keyword>
<dbReference type="Proteomes" id="UP000678499">
    <property type="component" value="Unassembled WGS sequence"/>
</dbReference>
<keyword evidence="2 6" id="KW-0349">Heme</keyword>
<dbReference type="PANTHER" id="PTHR46458:SF1">
    <property type="entry name" value="GEO09476P1"/>
    <property type="match status" value="1"/>
</dbReference>
<keyword evidence="5" id="KW-0408">Iron</keyword>
<feature type="domain" description="Globin" evidence="8">
    <location>
        <begin position="48"/>
        <end position="187"/>
    </location>
</feature>
<evidence type="ECO:0000256" key="4">
    <source>
        <dbReference type="ARBA" id="ARBA00022723"/>
    </source>
</evidence>
<evidence type="ECO:0000313" key="9">
    <source>
        <dbReference type="EMBL" id="CAD7280073.1"/>
    </source>
</evidence>
<dbReference type="Pfam" id="PF00042">
    <property type="entry name" value="Globin"/>
    <property type="match status" value="1"/>
</dbReference>